<comment type="caution">
    <text evidence="1">The sequence shown here is derived from an EMBL/GenBank/DDBJ whole genome shotgun (WGS) entry which is preliminary data.</text>
</comment>
<dbReference type="EMBL" id="BRYB01001424">
    <property type="protein sequence ID" value="GMI25464.1"/>
    <property type="molecule type" value="Genomic_DNA"/>
</dbReference>
<proteinExistence type="predicted"/>
<organism evidence="1 2">
    <name type="scientific">Tetraparma gracilis</name>
    <dbReference type="NCBI Taxonomy" id="2962635"/>
    <lineage>
        <taxon>Eukaryota</taxon>
        <taxon>Sar</taxon>
        <taxon>Stramenopiles</taxon>
        <taxon>Ochrophyta</taxon>
        <taxon>Bolidophyceae</taxon>
        <taxon>Parmales</taxon>
        <taxon>Triparmaceae</taxon>
        <taxon>Tetraparma</taxon>
    </lineage>
</organism>
<evidence type="ECO:0000313" key="1">
    <source>
        <dbReference type="EMBL" id="GMI25464.1"/>
    </source>
</evidence>
<name>A0ABQ6MG66_9STRA</name>
<keyword evidence="2" id="KW-1185">Reference proteome</keyword>
<dbReference type="Gene3D" id="3.20.20.60">
    <property type="entry name" value="Phosphoenolpyruvate-binding domains"/>
    <property type="match status" value="1"/>
</dbReference>
<dbReference type="Proteomes" id="UP001165060">
    <property type="component" value="Unassembled WGS sequence"/>
</dbReference>
<evidence type="ECO:0000313" key="2">
    <source>
        <dbReference type="Proteomes" id="UP001165060"/>
    </source>
</evidence>
<dbReference type="SUPFAM" id="SSF51621">
    <property type="entry name" value="Phosphoenolpyruvate/pyruvate domain"/>
    <property type="match status" value="1"/>
</dbReference>
<dbReference type="InterPro" id="IPR015813">
    <property type="entry name" value="Pyrv/PenolPyrv_kinase-like_dom"/>
</dbReference>
<sequence length="317" mass="33547">MRLPLSVLAARAQQHILTPFANPLASHFQSQPPLRSAAPLLGIFNDVPAPLFRSTDALALAHAGFSFLVNDAEHDRASGLYPRAHCEALLEHGLTPIQRLPREARSEHGDALLQGHRGTMAPCVRSLEEVDEILQSCSLPHRPGCPGAPAGPLRRGAFPMRTRAGLQYTIPELREEDGRTMCVVQFETPAAFEPPVRDAILDRLAAFANGKYLGAAFAGPFDLAVQSGGAEGVAAAISSLHAAAISRDVLSGSVVGGATPQETEENMLAAMRAGARLIACGPLLSDLAYYGADAVAEPFRRAAARWAAEAAGVTRDK</sequence>
<dbReference type="InterPro" id="IPR050251">
    <property type="entry name" value="HpcH-HpaI_aldolase"/>
</dbReference>
<dbReference type="PANTHER" id="PTHR30502">
    <property type="entry name" value="2-KETO-3-DEOXY-L-RHAMNONATE ALDOLASE"/>
    <property type="match status" value="1"/>
</dbReference>
<dbReference type="InterPro" id="IPR040442">
    <property type="entry name" value="Pyrv_kinase-like_dom_sf"/>
</dbReference>
<protein>
    <submittedName>
        <fullName evidence="1">Uncharacterized protein</fullName>
    </submittedName>
</protein>
<reference evidence="1 2" key="1">
    <citation type="journal article" date="2023" name="Commun. Biol.">
        <title>Genome analysis of Parmales, the sister group of diatoms, reveals the evolutionary specialization of diatoms from phago-mixotrophs to photoautotrophs.</title>
        <authorList>
            <person name="Ban H."/>
            <person name="Sato S."/>
            <person name="Yoshikawa S."/>
            <person name="Yamada K."/>
            <person name="Nakamura Y."/>
            <person name="Ichinomiya M."/>
            <person name="Sato N."/>
            <person name="Blanc-Mathieu R."/>
            <person name="Endo H."/>
            <person name="Kuwata A."/>
            <person name="Ogata H."/>
        </authorList>
    </citation>
    <scope>NUCLEOTIDE SEQUENCE [LARGE SCALE GENOMIC DNA]</scope>
</reference>
<dbReference type="PANTHER" id="PTHR30502:SF0">
    <property type="entry name" value="PHOSPHOENOLPYRUVATE CARBOXYLASE FAMILY PROTEIN"/>
    <property type="match status" value="1"/>
</dbReference>
<accession>A0ABQ6MG66</accession>
<gene>
    <name evidence="1" type="ORF">TeGR_g14743</name>
</gene>